<feature type="domain" description="SHS2" evidence="1">
    <location>
        <begin position="7"/>
        <end position="171"/>
    </location>
</feature>
<dbReference type="AlphaFoldDB" id="A0A7C0V9P6"/>
<reference evidence="2" key="1">
    <citation type="journal article" date="2020" name="mSystems">
        <title>Genome- and Community-Level Interaction Insights into Carbon Utilization and Element Cycling Functions of Hydrothermarchaeota in Hydrothermal Sediment.</title>
        <authorList>
            <person name="Zhou Z."/>
            <person name="Liu Y."/>
            <person name="Xu W."/>
            <person name="Pan J."/>
            <person name="Luo Z.H."/>
            <person name="Li M."/>
        </authorList>
    </citation>
    <scope>NUCLEOTIDE SEQUENCE [LARGE SCALE GENOMIC DNA]</scope>
    <source>
        <strain evidence="2">HyVt-102</strain>
    </source>
</reference>
<gene>
    <name evidence="2" type="primary">pilM</name>
    <name evidence="2" type="ORF">ENF18_00215</name>
</gene>
<dbReference type="NCBIfam" id="TIGR01175">
    <property type="entry name" value="pilM"/>
    <property type="match status" value="1"/>
</dbReference>
<dbReference type="Proteomes" id="UP000885847">
    <property type="component" value="Unassembled WGS sequence"/>
</dbReference>
<dbReference type="InterPro" id="IPR050696">
    <property type="entry name" value="FtsA/MreB"/>
</dbReference>
<sequence length="344" mass="38073">MFGKKLSVGLDIGSTLLKVAVVEGLPKKPTIVKYGMEYVAPHAIVDGEVMDRDAVIDLIKNLWDKLGINETDVVSAVSGRDVIVKKIRMAKMKESEAEEQVKWEAEQYIPYGIEDVILDFEILNPDLGDDTMEVLLVGAKKDAVESRLLLLREAGLNPIVFEIPIFAIQNVYEFNYQLDPNTLIGLIHIGAQFTSISYVQGHINHFTRDIPVAGNTLIQALQRELGINRERALGIISGKNIEDVDQYSFQNAMQSFQDDLAVGIERVLPYLPEGFEKLDKIVLSGGGALIQGLPEFLNQRFGIPVETLDPLKNFTIGEDAYEDDLQKVAPIVALPLGLTLRGEG</sequence>
<evidence type="ECO:0000259" key="1">
    <source>
        <dbReference type="SMART" id="SM00842"/>
    </source>
</evidence>
<dbReference type="EMBL" id="DQWE01000011">
    <property type="protein sequence ID" value="HDI82197.1"/>
    <property type="molecule type" value="Genomic_DNA"/>
</dbReference>
<dbReference type="PANTHER" id="PTHR32432:SF3">
    <property type="entry name" value="ETHANOLAMINE UTILIZATION PROTEIN EUTJ"/>
    <property type="match status" value="1"/>
</dbReference>
<name>A0A7C0V9P6_UNCW3</name>
<dbReference type="GO" id="GO:0051301">
    <property type="term" value="P:cell division"/>
    <property type="evidence" value="ECO:0007669"/>
    <property type="project" value="InterPro"/>
</dbReference>
<comment type="caution">
    <text evidence="2">The sequence shown here is derived from an EMBL/GenBank/DDBJ whole genome shotgun (WGS) entry which is preliminary data.</text>
</comment>
<dbReference type="Pfam" id="PF11104">
    <property type="entry name" value="PilM_2"/>
    <property type="match status" value="1"/>
</dbReference>
<dbReference type="InterPro" id="IPR005883">
    <property type="entry name" value="PilM"/>
</dbReference>
<dbReference type="PANTHER" id="PTHR32432">
    <property type="entry name" value="CELL DIVISION PROTEIN FTSA-RELATED"/>
    <property type="match status" value="1"/>
</dbReference>
<dbReference type="SUPFAM" id="SSF53067">
    <property type="entry name" value="Actin-like ATPase domain"/>
    <property type="match status" value="1"/>
</dbReference>
<dbReference type="InterPro" id="IPR003494">
    <property type="entry name" value="SHS2_FtsA"/>
</dbReference>
<dbReference type="InterPro" id="IPR043129">
    <property type="entry name" value="ATPase_NBD"/>
</dbReference>
<dbReference type="Gene3D" id="3.30.1490.300">
    <property type="match status" value="1"/>
</dbReference>
<dbReference type="CDD" id="cd24049">
    <property type="entry name" value="ASKHA_NBD_PilM"/>
    <property type="match status" value="1"/>
</dbReference>
<dbReference type="Gene3D" id="3.30.420.40">
    <property type="match status" value="2"/>
</dbReference>
<dbReference type="SMART" id="SM00842">
    <property type="entry name" value="FtsA"/>
    <property type="match status" value="1"/>
</dbReference>
<evidence type="ECO:0000313" key="2">
    <source>
        <dbReference type="EMBL" id="HDI82197.1"/>
    </source>
</evidence>
<organism evidence="2">
    <name type="scientific">candidate division WOR-3 bacterium</name>
    <dbReference type="NCBI Taxonomy" id="2052148"/>
    <lineage>
        <taxon>Bacteria</taxon>
        <taxon>Bacteria division WOR-3</taxon>
    </lineage>
</organism>
<dbReference type="PIRSF" id="PIRSF019169">
    <property type="entry name" value="PilM"/>
    <property type="match status" value="1"/>
</dbReference>
<accession>A0A7C0V9P6</accession>
<proteinExistence type="predicted"/>
<protein>
    <submittedName>
        <fullName evidence="2">Type IV pilus assembly protein PilM</fullName>
    </submittedName>
</protein>